<dbReference type="Proteomes" id="UP000886384">
    <property type="component" value="Unassembled WGS sequence"/>
</dbReference>
<proteinExistence type="predicted"/>
<keyword evidence="1" id="KW-0812">Transmembrane</keyword>
<evidence type="ECO:0000313" key="2">
    <source>
        <dbReference type="EMBL" id="HEC75486.1"/>
    </source>
</evidence>
<evidence type="ECO:0000256" key="1">
    <source>
        <dbReference type="SAM" id="Phobius"/>
    </source>
</evidence>
<dbReference type="EMBL" id="DRHY01000331">
    <property type="protein sequence ID" value="HEC75486.1"/>
    <property type="molecule type" value="Genomic_DNA"/>
</dbReference>
<comment type="caution">
    <text evidence="2">The sequence shown here is derived from an EMBL/GenBank/DDBJ whole genome shotgun (WGS) entry which is preliminary data.</text>
</comment>
<name>A0A7C1VQZ4_9GAMM</name>
<keyword evidence="1" id="KW-1133">Transmembrane helix</keyword>
<protein>
    <submittedName>
        <fullName evidence="2">Uncharacterized protein</fullName>
    </submittedName>
</protein>
<feature type="transmembrane region" description="Helical" evidence="1">
    <location>
        <begin position="52"/>
        <end position="80"/>
    </location>
</feature>
<sequence length="113" mass="13021">MNAHVPHLEVGHTIFFVVGMVLHVVARYFDWRHEHPRTKFITFLSILLRKKFITAQVLSLLVLTLWATDFPIAGITISSFVPHTNIVALVLGYMSDSVSKYFVNRIPFLQKKQ</sequence>
<gene>
    <name evidence="2" type="ORF">ENI26_14140</name>
</gene>
<keyword evidence="1" id="KW-0472">Membrane</keyword>
<reference evidence="2" key="1">
    <citation type="journal article" date="2020" name="mSystems">
        <title>Genome- and Community-Level Interaction Insights into Carbon Utilization and Element Cycling Functions of Hydrothermarchaeota in Hydrothermal Sediment.</title>
        <authorList>
            <person name="Zhou Z."/>
            <person name="Liu Y."/>
            <person name="Xu W."/>
            <person name="Pan J."/>
            <person name="Luo Z.H."/>
            <person name="Li M."/>
        </authorList>
    </citation>
    <scope>NUCLEOTIDE SEQUENCE [LARGE SCALE GENOMIC DNA]</scope>
    <source>
        <strain evidence="2">HyVt-380</strain>
    </source>
</reference>
<organism evidence="2">
    <name type="scientific">Methylophaga aminisulfidivorans</name>
    <dbReference type="NCBI Taxonomy" id="230105"/>
    <lineage>
        <taxon>Bacteria</taxon>
        <taxon>Pseudomonadati</taxon>
        <taxon>Pseudomonadota</taxon>
        <taxon>Gammaproteobacteria</taxon>
        <taxon>Thiotrichales</taxon>
        <taxon>Piscirickettsiaceae</taxon>
        <taxon>Methylophaga</taxon>
    </lineage>
</organism>
<feature type="transmembrane region" description="Helical" evidence="1">
    <location>
        <begin position="12"/>
        <end position="31"/>
    </location>
</feature>
<accession>A0A7C1VQZ4</accession>
<dbReference type="AlphaFoldDB" id="A0A7C1VQZ4"/>